<comment type="caution">
    <text evidence="2">The sequence shown here is derived from an EMBL/GenBank/DDBJ whole genome shotgun (WGS) entry which is preliminary data.</text>
</comment>
<reference evidence="2 3" key="1">
    <citation type="journal article" date="2019" name="Nat. Med.">
        <title>A library of human gut bacterial isolates paired with longitudinal multiomics data enables mechanistic microbiome research.</title>
        <authorList>
            <person name="Poyet M."/>
            <person name="Groussin M."/>
            <person name="Gibbons S.M."/>
            <person name="Avila-Pacheco J."/>
            <person name="Jiang X."/>
            <person name="Kearney S.M."/>
            <person name="Perrotta A.R."/>
            <person name="Berdy B."/>
            <person name="Zhao S."/>
            <person name="Lieberman T.D."/>
            <person name="Swanson P.K."/>
            <person name="Smith M."/>
            <person name="Roesemann S."/>
            <person name="Alexander J.E."/>
            <person name="Rich S.A."/>
            <person name="Livny J."/>
            <person name="Vlamakis H."/>
            <person name="Clish C."/>
            <person name="Bullock K."/>
            <person name="Deik A."/>
            <person name="Scott J."/>
            <person name="Pierce K.A."/>
            <person name="Xavier R.J."/>
            <person name="Alm E.J."/>
        </authorList>
    </citation>
    <scope>NUCLEOTIDE SEQUENCE [LARGE SCALE GENOMIC DNA]</scope>
    <source>
        <strain evidence="2 3">BIOML-A2</strain>
    </source>
</reference>
<evidence type="ECO:0000313" key="3">
    <source>
        <dbReference type="Proteomes" id="UP000375690"/>
    </source>
</evidence>
<evidence type="ECO:0000259" key="1">
    <source>
        <dbReference type="SMART" id="SM00470"/>
    </source>
</evidence>
<name>A0A6A1XS09_BACOV</name>
<dbReference type="Pfam" id="PF02195">
    <property type="entry name" value="ParB_N"/>
    <property type="match status" value="1"/>
</dbReference>
<organism evidence="2 3">
    <name type="scientific">Bacteroides ovatus</name>
    <dbReference type="NCBI Taxonomy" id="28116"/>
    <lineage>
        <taxon>Bacteria</taxon>
        <taxon>Pseudomonadati</taxon>
        <taxon>Bacteroidota</taxon>
        <taxon>Bacteroidia</taxon>
        <taxon>Bacteroidales</taxon>
        <taxon>Bacteroidaceae</taxon>
        <taxon>Bacteroides</taxon>
    </lineage>
</organism>
<protein>
    <submittedName>
        <fullName evidence="2">Transcriptional regulator</fullName>
    </submittedName>
</protein>
<dbReference type="InterPro" id="IPR050336">
    <property type="entry name" value="Chromosome_partition/occlusion"/>
</dbReference>
<evidence type="ECO:0000313" key="2">
    <source>
        <dbReference type="EMBL" id="KAB1331205.1"/>
    </source>
</evidence>
<dbReference type="InterPro" id="IPR036086">
    <property type="entry name" value="ParB/Sulfiredoxin_sf"/>
</dbReference>
<dbReference type="SUPFAM" id="SSF110849">
    <property type="entry name" value="ParB/Sulfiredoxin"/>
    <property type="match status" value="1"/>
</dbReference>
<gene>
    <name evidence="2" type="ORF">F3B53_00090</name>
</gene>
<dbReference type="PANTHER" id="PTHR33375:SF1">
    <property type="entry name" value="CHROMOSOME-PARTITIONING PROTEIN PARB-RELATED"/>
    <property type="match status" value="1"/>
</dbReference>
<dbReference type="GO" id="GO:0007059">
    <property type="term" value="P:chromosome segregation"/>
    <property type="evidence" value="ECO:0007669"/>
    <property type="project" value="TreeGrafter"/>
</dbReference>
<dbReference type="RefSeq" id="WP_122136348.1">
    <property type="nucleotide sequence ID" value="NZ_CP113514.1"/>
</dbReference>
<dbReference type="Proteomes" id="UP000375690">
    <property type="component" value="Unassembled WGS sequence"/>
</dbReference>
<proteinExistence type="predicted"/>
<feature type="domain" description="ParB-like N-terminal" evidence="1">
    <location>
        <begin position="15"/>
        <end position="106"/>
    </location>
</feature>
<dbReference type="GO" id="GO:0005694">
    <property type="term" value="C:chromosome"/>
    <property type="evidence" value="ECO:0007669"/>
    <property type="project" value="TreeGrafter"/>
</dbReference>
<dbReference type="Gene3D" id="3.90.1530.10">
    <property type="entry name" value="Conserved hypothetical protein from pyrococcus furiosus pfu- 392566-001, ParB domain"/>
    <property type="match status" value="1"/>
</dbReference>
<accession>A0A6A1XS09</accession>
<dbReference type="PANTHER" id="PTHR33375">
    <property type="entry name" value="CHROMOSOME-PARTITIONING PROTEIN PARB-RELATED"/>
    <property type="match status" value="1"/>
</dbReference>
<dbReference type="InterPro" id="IPR003115">
    <property type="entry name" value="ParB_N"/>
</dbReference>
<sequence length="177" mass="20562">MDKNVDLFKPLREIQFVDRDKVKPNDYNPNKVLEKNLNLLMQSILTNGFCFPIVVRPDFTIIDGFHRWLVSGREPLKTMLGNKIPIVVVAHKDESQDMYGTVTFNRARGTHLLEPMENIVKALLEKGKSVDEISKEIGMSKEEIFRLSKIDREEFLKLITQRGTQRFSKAQIIRRCT</sequence>
<dbReference type="EMBL" id="VWFC01000001">
    <property type="protein sequence ID" value="KAB1331205.1"/>
    <property type="molecule type" value="Genomic_DNA"/>
</dbReference>
<dbReference type="AlphaFoldDB" id="A0A6A1XS09"/>
<dbReference type="SMART" id="SM00470">
    <property type="entry name" value="ParB"/>
    <property type="match status" value="1"/>
</dbReference>